<sequence length="118" mass="13582">MRSRSTSSNSHSQKTQCYRSEDLGCQACGWDRQCTKFYPNARSLNSWIGAEMFRETPSFTIVTIRSAYPACDSGEYMTSSEAVTAERQSEKDFYLCWVLFSIVTEQSYFKTSYILLNI</sequence>
<dbReference type="AlphaFoldDB" id="A0A4Y2K1J5"/>
<gene>
    <name evidence="1" type="ORF">AVEN_6303_1</name>
</gene>
<organism evidence="1 2">
    <name type="scientific">Araneus ventricosus</name>
    <name type="common">Orbweaver spider</name>
    <name type="synonym">Epeira ventricosa</name>
    <dbReference type="NCBI Taxonomy" id="182803"/>
    <lineage>
        <taxon>Eukaryota</taxon>
        <taxon>Metazoa</taxon>
        <taxon>Ecdysozoa</taxon>
        <taxon>Arthropoda</taxon>
        <taxon>Chelicerata</taxon>
        <taxon>Arachnida</taxon>
        <taxon>Araneae</taxon>
        <taxon>Araneomorphae</taxon>
        <taxon>Entelegynae</taxon>
        <taxon>Araneoidea</taxon>
        <taxon>Araneidae</taxon>
        <taxon>Araneus</taxon>
    </lineage>
</organism>
<keyword evidence="2" id="KW-1185">Reference proteome</keyword>
<dbReference type="Proteomes" id="UP000499080">
    <property type="component" value="Unassembled WGS sequence"/>
</dbReference>
<evidence type="ECO:0000313" key="1">
    <source>
        <dbReference type="EMBL" id="GBM96543.1"/>
    </source>
</evidence>
<proteinExistence type="predicted"/>
<comment type="caution">
    <text evidence="1">The sequence shown here is derived from an EMBL/GenBank/DDBJ whole genome shotgun (WGS) entry which is preliminary data.</text>
</comment>
<reference evidence="1 2" key="1">
    <citation type="journal article" date="2019" name="Sci. Rep.">
        <title>Orb-weaving spider Araneus ventricosus genome elucidates the spidroin gene catalogue.</title>
        <authorList>
            <person name="Kono N."/>
            <person name="Nakamura H."/>
            <person name="Ohtoshi R."/>
            <person name="Moran D.A.P."/>
            <person name="Shinohara A."/>
            <person name="Yoshida Y."/>
            <person name="Fujiwara M."/>
            <person name="Mori M."/>
            <person name="Tomita M."/>
            <person name="Arakawa K."/>
        </authorList>
    </citation>
    <scope>NUCLEOTIDE SEQUENCE [LARGE SCALE GENOMIC DNA]</scope>
</reference>
<evidence type="ECO:0000313" key="2">
    <source>
        <dbReference type="Proteomes" id="UP000499080"/>
    </source>
</evidence>
<dbReference type="EMBL" id="BGPR01004152">
    <property type="protein sequence ID" value="GBM96543.1"/>
    <property type="molecule type" value="Genomic_DNA"/>
</dbReference>
<name>A0A4Y2K1J5_ARAVE</name>
<protein>
    <submittedName>
        <fullName evidence="1">Uncharacterized protein</fullName>
    </submittedName>
</protein>
<accession>A0A4Y2K1J5</accession>